<reference evidence="2 3" key="1">
    <citation type="submission" date="2023-07" db="EMBL/GenBank/DDBJ databases">
        <title>Sorghum-associated microbial communities from plants grown in Nebraska, USA.</title>
        <authorList>
            <person name="Schachtman D."/>
        </authorList>
    </citation>
    <scope>NUCLEOTIDE SEQUENCE [LARGE SCALE GENOMIC DNA]</scope>
    <source>
        <strain evidence="2 3">BE313</strain>
    </source>
</reference>
<dbReference type="RefSeq" id="WP_310373969.1">
    <property type="nucleotide sequence ID" value="NZ_JAVDXT010000002.1"/>
</dbReference>
<keyword evidence="3" id="KW-1185">Reference proteome</keyword>
<evidence type="ECO:0000313" key="2">
    <source>
        <dbReference type="EMBL" id="MDR7378099.1"/>
    </source>
</evidence>
<keyword evidence="1" id="KW-0732">Signal</keyword>
<feature type="signal peptide" evidence="1">
    <location>
        <begin position="1"/>
        <end position="28"/>
    </location>
</feature>
<evidence type="ECO:0000256" key="1">
    <source>
        <dbReference type="SAM" id="SignalP"/>
    </source>
</evidence>
<proteinExistence type="predicted"/>
<comment type="caution">
    <text evidence="2">The sequence shown here is derived from an EMBL/GenBank/DDBJ whole genome shotgun (WGS) entry which is preliminary data.</text>
</comment>
<organism evidence="2 3">
    <name type="scientific">Rhodoferax ferrireducens</name>
    <dbReference type="NCBI Taxonomy" id="192843"/>
    <lineage>
        <taxon>Bacteria</taxon>
        <taxon>Pseudomonadati</taxon>
        <taxon>Pseudomonadota</taxon>
        <taxon>Betaproteobacteria</taxon>
        <taxon>Burkholderiales</taxon>
        <taxon>Comamonadaceae</taxon>
        <taxon>Rhodoferax</taxon>
    </lineage>
</organism>
<sequence>MHAVALYPVMPLRWLCALAGAWCACAQAQQDADLRSFAPSTAPSHTPSLSLELASRATPMLDDAGSSRLSLTGWSGAAPQAGMGIGLGWAVPDTRTPGALPRTAPQRLDLGLNWRSAEVGQGRFQFGVWQRVSPTPDAMTLIQQANANGPNNYDTRLEMQFSAASSRGIRFELGGALGLQLNNNERVVLRVSRGKPMVYYRARF</sequence>
<dbReference type="EMBL" id="JAVDXT010000002">
    <property type="protein sequence ID" value="MDR7378099.1"/>
    <property type="molecule type" value="Genomic_DNA"/>
</dbReference>
<evidence type="ECO:0000313" key="3">
    <source>
        <dbReference type="Proteomes" id="UP001180487"/>
    </source>
</evidence>
<feature type="chain" id="PRO_5046510721" evidence="1">
    <location>
        <begin position="29"/>
        <end position="204"/>
    </location>
</feature>
<dbReference type="Proteomes" id="UP001180487">
    <property type="component" value="Unassembled WGS sequence"/>
</dbReference>
<gene>
    <name evidence="2" type="ORF">J2X19_002778</name>
</gene>
<accession>A0ABU2C9U4</accession>
<name>A0ABU2C9U4_9BURK</name>
<protein>
    <submittedName>
        <fullName evidence="2">Uncharacterized protein</fullName>
    </submittedName>
</protein>